<dbReference type="EMBL" id="JAUSVV010000011">
    <property type="protein sequence ID" value="MDQ0444378.1"/>
    <property type="molecule type" value="Genomic_DNA"/>
</dbReference>
<dbReference type="SUPFAM" id="SSF48619">
    <property type="entry name" value="Phospholipase A2, PLA2"/>
    <property type="match status" value="1"/>
</dbReference>
<dbReference type="Proteomes" id="UP001236369">
    <property type="component" value="Unassembled WGS sequence"/>
</dbReference>
<comment type="caution">
    <text evidence="2">The sequence shown here is derived from an EMBL/GenBank/DDBJ whole genome shotgun (WGS) entry which is preliminary data.</text>
</comment>
<proteinExistence type="predicted"/>
<reference evidence="2 3" key="1">
    <citation type="submission" date="2023-07" db="EMBL/GenBank/DDBJ databases">
        <title>Genomic Encyclopedia of Type Strains, Phase IV (KMG-IV): sequencing the most valuable type-strain genomes for metagenomic binning, comparative biology and taxonomic classification.</title>
        <authorList>
            <person name="Goeker M."/>
        </authorList>
    </citation>
    <scope>NUCLEOTIDE SEQUENCE [LARGE SCALE GENOMIC DNA]</scope>
    <source>
        <strain evidence="2 3">DSM 19562</strain>
    </source>
</reference>
<gene>
    <name evidence="2" type="ORF">QO016_003888</name>
</gene>
<evidence type="ECO:0000256" key="1">
    <source>
        <dbReference type="SAM" id="SignalP"/>
    </source>
</evidence>
<dbReference type="InterPro" id="IPR036444">
    <property type="entry name" value="PLipase_A2_dom_sf"/>
</dbReference>
<feature type="chain" id="PRO_5046313925" description="Phospholipase A2 domain-containing protein" evidence="1">
    <location>
        <begin position="22"/>
        <end position="134"/>
    </location>
</feature>
<evidence type="ECO:0008006" key="4">
    <source>
        <dbReference type="Google" id="ProtNLM"/>
    </source>
</evidence>
<sequence>MIYRLALALPFALALCGTATAQTAAQHGRTALIHGNYCGPGNNAPAAPVDALDAACARHDACTPDGGLATKACNLRLQREAEAISHDPRQSDDLRAMAGLVSMGASMMLSSREPEHPAVDARGRGAKAWAAYTR</sequence>
<protein>
    <recommendedName>
        <fullName evidence="4">Phospholipase A2 domain-containing protein</fullName>
    </recommendedName>
</protein>
<name>A0ABU0HPY3_9HYPH</name>
<organism evidence="2 3">
    <name type="scientific">Methylobacterium persicinum</name>
    <dbReference type="NCBI Taxonomy" id="374426"/>
    <lineage>
        <taxon>Bacteria</taxon>
        <taxon>Pseudomonadati</taxon>
        <taxon>Pseudomonadota</taxon>
        <taxon>Alphaproteobacteria</taxon>
        <taxon>Hyphomicrobiales</taxon>
        <taxon>Methylobacteriaceae</taxon>
        <taxon>Methylobacterium</taxon>
    </lineage>
</organism>
<keyword evidence="1" id="KW-0732">Signal</keyword>
<keyword evidence="3" id="KW-1185">Reference proteome</keyword>
<accession>A0ABU0HPY3</accession>
<feature type="signal peptide" evidence="1">
    <location>
        <begin position="1"/>
        <end position="21"/>
    </location>
</feature>
<evidence type="ECO:0000313" key="3">
    <source>
        <dbReference type="Proteomes" id="UP001236369"/>
    </source>
</evidence>
<evidence type="ECO:0000313" key="2">
    <source>
        <dbReference type="EMBL" id="MDQ0444378.1"/>
    </source>
</evidence>
<dbReference type="Gene3D" id="1.20.90.10">
    <property type="entry name" value="Phospholipase A2 domain"/>
    <property type="match status" value="1"/>
</dbReference>